<keyword evidence="3" id="KW-0732">Signal</keyword>
<keyword evidence="7" id="KW-1185">Reference proteome</keyword>
<keyword evidence="4" id="KW-0325">Glycoprotein</keyword>
<dbReference type="InterPro" id="IPR039675">
    <property type="entry name" value="CILP1/CILP2"/>
</dbReference>
<dbReference type="Proteomes" id="UP000261380">
    <property type="component" value="Unplaced"/>
</dbReference>
<dbReference type="InterPro" id="IPR025155">
    <property type="entry name" value="WxxW_domain"/>
</dbReference>
<dbReference type="Pfam" id="PF13330">
    <property type="entry name" value="Mucin2_WxxW"/>
    <property type="match status" value="2"/>
</dbReference>
<keyword evidence="2" id="KW-0964">Secreted</keyword>
<dbReference type="GeneTree" id="ENSGT00390000008152"/>
<comment type="subcellular location">
    <subcellularLocation>
        <location evidence="1">Secreted</location>
    </subcellularLocation>
</comment>
<sequence length="225" mass="26433">QFLSREEHIIFHLDLYFSDLDTFVSYKSICKVNLMFLFVYLFSECWTQWFEIDNPSRNGDRKNLAKLLRRYPGKICPDPFDIEARTLSGLTPQEAGDIIKIDTNRRFICKKRDQPDRECEDYKVRFSCRLPYCGDIVCWTKWYDRDDPSVTSDWESLENLQSENPGEICKEPLYIETVTTDTLSPAIYTGEKFFVPKTGFVCRRKDKMSSTCSDYKVRFGCPCGN</sequence>
<reference evidence="6" key="1">
    <citation type="submission" date="2025-08" db="UniProtKB">
        <authorList>
            <consortium name="Ensembl"/>
        </authorList>
    </citation>
    <scope>IDENTIFICATION</scope>
</reference>
<feature type="domain" description="WxxW" evidence="5">
    <location>
        <begin position="46"/>
        <end position="128"/>
    </location>
</feature>
<dbReference type="Ensembl" id="ENSXCOT00000005510.1">
    <property type="protein sequence ID" value="ENSXCOP00000005448.1"/>
    <property type="gene ID" value="ENSXCOG00000004254.1"/>
</dbReference>
<proteinExistence type="predicted"/>
<evidence type="ECO:0000256" key="3">
    <source>
        <dbReference type="ARBA" id="ARBA00022729"/>
    </source>
</evidence>
<evidence type="ECO:0000259" key="5">
    <source>
        <dbReference type="Pfam" id="PF13330"/>
    </source>
</evidence>
<protein>
    <recommendedName>
        <fullName evidence="5">WxxW domain-containing protein</fullName>
    </recommendedName>
</protein>
<feature type="domain" description="WxxW" evidence="5">
    <location>
        <begin position="139"/>
        <end position="221"/>
    </location>
</feature>
<evidence type="ECO:0000313" key="7">
    <source>
        <dbReference type="Proteomes" id="UP000261380"/>
    </source>
</evidence>
<evidence type="ECO:0000256" key="4">
    <source>
        <dbReference type="ARBA" id="ARBA00023180"/>
    </source>
</evidence>
<name>A0A3B5KZD5_9TELE</name>
<reference evidence="6" key="2">
    <citation type="submission" date="2025-09" db="UniProtKB">
        <authorList>
            <consortium name="Ensembl"/>
        </authorList>
    </citation>
    <scope>IDENTIFICATION</scope>
</reference>
<dbReference type="GO" id="GO:0005576">
    <property type="term" value="C:extracellular region"/>
    <property type="evidence" value="ECO:0007669"/>
    <property type="project" value="UniProtKB-SubCell"/>
</dbReference>
<dbReference type="PANTHER" id="PTHR15031">
    <property type="entry name" value="CARTILAGE INTERMEDIATE LAYER PROTEIN CLIP"/>
    <property type="match status" value="1"/>
</dbReference>
<evidence type="ECO:0000256" key="2">
    <source>
        <dbReference type="ARBA" id="ARBA00022525"/>
    </source>
</evidence>
<organism evidence="6 7">
    <name type="scientific">Xiphophorus couchianus</name>
    <name type="common">Monterrey platyfish</name>
    <dbReference type="NCBI Taxonomy" id="32473"/>
    <lineage>
        <taxon>Eukaryota</taxon>
        <taxon>Metazoa</taxon>
        <taxon>Chordata</taxon>
        <taxon>Craniata</taxon>
        <taxon>Vertebrata</taxon>
        <taxon>Euteleostomi</taxon>
        <taxon>Actinopterygii</taxon>
        <taxon>Neopterygii</taxon>
        <taxon>Teleostei</taxon>
        <taxon>Neoteleostei</taxon>
        <taxon>Acanthomorphata</taxon>
        <taxon>Ovalentaria</taxon>
        <taxon>Atherinomorphae</taxon>
        <taxon>Cyprinodontiformes</taxon>
        <taxon>Poeciliidae</taxon>
        <taxon>Poeciliinae</taxon>
        <taxon>Xiphophorus</taxon>
    </lineage>
</organism>
<dbReference type="PANTHER" id="PTHR15031:SF4">
    <property type="entry name" value="CARTILAGE INTERMEDIATE LAYER PROTEIN 1"/>
    <property type="match status" value="1"/>
</dbReference>
<evidence type="ECO:0000256" key="1">
    <source>
        <dbReference type="ARBA" id="ARBA00004613"/>
    </source>
</evidence>
<evidence type="ECO:0000313" key="6">
    <source>
        <dbReference type="Ensembl" id="ENSXCOP00000005448.1"/>
    </source>
</evidence>
<accession>A0A3B5KZD5</accession>
<dbReference type="AlphaFoldDB" id="A0A3B5KZD5"/>